<dbReference type="HAMAP" id="MF_01408">
    <property type="entry name" value="ThyX"/>
    <property type="match status" value="1"/>
</dbReference>
<comment type="caution">
    <text evidence="1">The sequence shown here is derived from an EMBL/GenBank/DDBJ whole genome shotgun (WGS) entry which is preliminary data.</text>
</comment>
<dbReference type="InterPro" id="IPR003669">
    <property type="entry name" value="Thymidylate_synthase_ThyX"/>
</dbReference>
<organism evidence="1 2">
    <name type="scientific">Elysia marginata</name>
    <dbReference type="NCBI Taxonomy" id="1093978"/>
    <lineage>
        <taxon>Eukaryota</taxon>
        <taxon>Metazoa</taxon>
        <taxon>Spiralia</taxon>
        <taxon>Lophotrochozoa</taxon>
        <taxon>Mollusca</taxon>
        <taxon>Gastropoda</taxon>
        <taxon>Heterobranchia</taxon>
        <taxon>Euthyneura</taxon>
        <taxon>Panpulmonata</taxon>
        <taxon>Sacoglossa</taxon>
        <taxon>Placobranchoidea</taxon>
        <taxon>Plakobranchidae</taxon>
        <taxon>Elysia</taxon>
    </lineage>
</organism>
<evidence type="ECO:0000313" key="1">
    <source>
        <dbReference type="EMBL" id="GFR91555.1"/>
    </source>
</evidence>
<dbReference type="PANTHER" id="PTHR34934:SF1">
    <property type="entry name" value="FLAVIN-DEPENDENT THYMIDYLATE SYNTHASE"/>
    <property type="match status" value="1"/>
</dbReference>
<dbReference type="GO" id="GO:0050660">
    <property type="term" value="F:flavin adenine dinucleotide binding"/>
    <property type="evidence" value="ECO:0007669"/>
    <property type="project" value="InterPro"/>
</dbReference>
<dbReference type="GO" id="GO:0050797">
    <property type="term" value="F:thymidylate synthase (FAD) activity"/>
    <property type="evidence" value="ECO:0007669"/>
    <property type="project" value="InterPro"/>
</dbReference>
<keyword evidence="2" id="KW-1185">Reference proteome</keyword>
<dbReference type="PANTHER" id="PTHR34934">
    <property type="entry name" value="FLAVIN-DEPENDENT THYMIDYLATE SYNTHASE"/>
    <property type="match status" value="1"/>
</dbReference>
<dbReference type="InterPro" id="IPR036098">
    <property type="entry name" value="Thymidylate_synthase_ThyX_sf"/>
</dbReference>
<dbReference type="PROSITE" id="PS51331">
    <property type="entry name" value="THYX"/>
    <property type="match status" value="1"/>
</dbReference>
<dbReference type="GO" id="GO:0004799">
    <property type="term" value="F:thymidylate synthase activity"/>
    <property type="evidence" value="ECO:0007669"/>
    <property type="project" value="TreeGrafter"/>
</dbReference>
<sequence>MNAPASTTNSLVMNPSAALRSQPLRDVLSATSVCLRKDVLNRGFVEVIDIMPRLVDPSRIGVEAAIVDAARVSYGGGTSRISTDRDLLRYLLRHYHTTPFEKVALTFRVRAPLFVARQWMRHRTGSFNEESARYSEVVDEAYAPAPAEIKAQASGPLANRQVGDTLLGAEVCEAASAAVSNLWAVAHKIYLSLLAQGVAREMARTVIPVSMYTTFVWKVDLWNLFHFLNLRMAPHAQEQIRVYGQAIHALLQGIAPEACSAFDDYIQSSMRLTRLETEAIRAACASGAPLTTAEISSKNRRERSEWHAKRVYLFGPAEAQADQQEKEYKE</sequence>
<name>A0AAV4H272_9GAST</name>
<dbReference type="EMBL" id="BMAT01005353">
    <property type="protein sequence ID" value="GFR91555.1"/>
    <property type="molecule type" value="Genomic_DNA"/>
</dbReference>
<evidence type="ECO:0000313" key="2">
    <source>
        <dbReference type="Proteomes" id="UP000762676"/>
    </source>
</evidence>
<accession>A0AAV4H272</accession>
<dbReference type="CDD" id="cd20175">
    <property type="entry name" value="ThyX"/>
    <property type="match status" value="1"/>
</dbReference>
<dbReference type="Proteomes" id="UP000762676">
    <property type="component" value="Unassembled WGS sequence"/>
</dbReference>
<dbReference type="GO" id="GO:0070402">
    <property type="term" value="F:NADPH binding"/>
    <property type="evidence" value="ECO:0007669"/>
    <property type="project" value="TreeGrafter"/>
</dbReference>
<protein>
    <submittedName>
        <fullName evidence="1">Flavin-dependent thymidylate synthase</fullName>
    </submittedName>
</protein>
<dbReference type="SUPFAM" id="SSF69796">
    <property type="entry name" value="Thymidylate synthase-complementing protein Thy1"/>
    <property type="match status" value="1"/>
</dbReference>
<reference evidence="1 2" key="1">
    <citation type="journal article" date="2021" name="Elife">
        <title>Chloroplast acquisition without the gene transfer in kleptoplastic sea slugs, Plakobranchus ocellatus.</title>
        <authorList>
            <person name="Maeda T."/>
            <person name="Takahashi S."/>
            <person name="Yoshida T."/>
            <person name="Shimamura S."/>
            <person name="Takaki Y."/>
            <person name="Nagai Y."/>
            <person name="Toyoda A."/>
            <person name="Suzuki Y."/>
            <person name="Arimoto A."/>
            <person name="Ishii H."/>
            <person name="Satoh N."/>
            <person name="Nishiyama T."/>
            <person name="Hasebe M."/>
            <person name="Maruyama T."/>
            <person name="Minagawa J."/>
            <person name="Obokata J."/>
            <person name="Shigenobu S."/>
        </authorList>
    </citation>
    <scope>NUCLEOTIDE SEQUENCE [LARGE SCALE GENOMIC DNA]</scope>
</reference>
<gene>
    <name evidence="1" type="ORF">ElyMa_002595600</name>
</gene>
<dbReference type="Gene3D" id="3.30.1360.170">
    <property type="match status" value="1"/>
</dbReference>
<proteinExistence type="inferred from homology"/>
<dbReference type="NCBIfam" id="TIGR02170">
    <property type="entry name" value="thyX"/>
    <property type="match status" value="1"/>
</dbReference>
<dbReference type="GO" id="GO:0006231">
    <property type="term" value="P:dTMP biosynthetic process"/>
    <property type="evidence" value="ECO:0007669"/>
    <property type="project" value="InterPro"/>
</dbReference>
<dbReference type="Pfam" id="PF02511">
    <property type="entry name" value="Thy1"/>
    <property type="match status" value="1"/>
</dbReference>
<dbReference type="AlphaFoldDB" id="A0AAV4H272"/>